<name>A0A377JTA0_9HELI</name>
<proteinExistence type="predicted"/>
<protein>
    <submittedName>
        <fullName evidence="1">Uncharacterized protein</fullName>
    </submittedName>
</protein>
<evidence type="ECO:0000313" key="1">
    <source>
        <dbReference type="EMBL" id="STP11136.1"/>
    </source>
</evidence>
<dbReference type="RefSeq" id="WP_115721815.1">
    <property type="nucleotide sequence ID" value="NZ_UGHX01000001.1"/>
</dbReference>
<evidence type="ECO:0000313" key="2">
    <source>
        <dbReference type="Proteomes" id="UP000255103"/>
    </source>
</evidence>
<reference evidence="1 2" key="1">
    <citation type="submission" date="2018-06" db="EMBL/GenBank/DDBJ databases">
        <authorList>
            <consortium name="Pathogen Informatics"/>
            <person name="Doyle S."/>
        </authorList>
    </citation>
    <scope>NUCLEOTIDE SEQUENCE [LARGE SCALE GENOMIC DNA]</scope>
    <source>
        <strain evidence="1 2">NCTC12219</strain>
    </source>
</reference>
<dbReference type="Proteomes" id="UP000255103">
    <property type="component" value="Unassembled WGS sequence"/>
</dbReference>
<sequence length="118" mass="13298">MEIFHSYTRKQAIQDGVLIDITEESKEFGFVYPIAITDGLFAELASNKPEYETYLARLNDALMLLYLKITHCKDESIVFYDMLITNAKGQKETLSLKCICDGGDDGKPVLTLMMSSES</sequence>
<organism evidence="1 2">
    <name type="scientific">Helicobacter cinaedi</name>
    <dbReference type="NCBI Taxonomy" id="213"/>
    <lineage>
        <taxon>Bacteria</taxon>
        <taxon>Pseudomonadati</taxon>
        <taxon>Campylobacterota</taxon>
        <taxon>Epsilonproteobacteria</taxon>
        <taxon>Campylobacterales</taxon>
        <taxon>Helicobacteraceae</taxon>
        <taxon>Helicobacter</taxon>
    </lineage>
</organism>
<dbReference type="AlphaFoldDB" id="A0A377JTA0"/>
<dbReference type="EMBL" id="UGHX01000001">
    <property type="protein sequence ID" value="STP11136.1"/>
    <property type="molecule type" value="Genomic_DNA"/>
</dbReference>
<accession>A0A377JTA0</accession>
<gene>
    <name evidence="1" type="ORF">NCTC12219_01019</name>
</gene>